<feature type="domain" description="YlxR" evidence="1">
    <location>
        <begin position="1"/>
        <end position="67"/>
    </location>
</feature>
<dbReference type="SUPFAM" id="SSF64376">
    <property type="entry name" value="YlxR-like"/>
    <property type="match status" value="1"/>
</dbReference>
<dbReference type="Proteomes" id="UP000675781">
    <property type="component" value="Unassembled WGS sequence"/>
</dbReference>
<dbReference type="PANTHER" id="PTHR34215:SF1">
    <property type="entry name" value="YLXR DOMAIN-CONTAINING PROTEIN"/>
    <property type="match status" value="1"/>
</dbReference>
<dbReference type="EMBL" id="JAGSOG010000038">
    <property type="protein sequence ID" value="MBR7833751.1"/>
    <property type="molecule type" value="Genomic_DNA"/>
</dbReference>
<proteinExistence type="predicted"/>
<evidence type="ECO:0000313" key="3">
    <source>
        <dbReference type="Proteomes" id="UP000675781"/>
    </source>
</evidence>
<sequence length="86" mass="9433">MCVGCRERGAQDLLLRVVAEAGVSGGSEVRPDPRRRLPGRGAYVHPRPECLALAERKRAFPRALRLPGPLDLGQLHVVLDVRRSGE</sequence>
<gene>
    <name evidence="2" type="ORF">KDL01_10775</name>
</gene>
<dbReference type="Pfam" id="PF04296">
    <property type="entry name" value="YlxR"/>
    <property type="match status" value="1"/>
</dbReference>
<comment type="caution">
    <text evidence="2">The sequence shown here is derived from an EMBL/GenBank/DDBJ whole genome shotgun (WGS) entry which is preliminary data.</text>
</comment>
<protein>
    <submittedName>
        <fullName evidence="2">YlxR family protein</fullName>
    </submittedName>
</protein>
<accession>A0A941EMB8</accession>
<dbReference type="AlphaFoldDB" id="A0A941EMB8"/>
<organism evidence="2 3">
    <name type="scientific">Actinospica durhamensis</name>
    <dbReference type="NCBI Taxonomy" id="1508375"/>
    <lineage>
        <taxon>Bacteria</taxon>
        <taxon>Bacillati</taxon>
        <taxon>Actinomycetota</taxon>
        <taxon>Actinomycetes</taxon>
        <taxon>Catenulisporales</taxon>
        <taxon>Actinospicaceae</taxon>
        <taxon>Actinospica</taxon>
    </lineage>
</organism>
<dbReference type="InterPro" id="IPR037465">
    <property type="entry name" value="YlxR"/>
</dbReference>
<dbReference type="PANTHER" id="PTHR34215">
    <property type="entry name" value="BLL0784 PROTEIN"/>
    <property type="match status" value="1"/>
</dbReference>
<name>A0A941EMB8_9ACTN</name>
<evidence type="ECO:0000313" key="2">
    <source>
        <dbReference type="EMBL" id="MBR7833751.1"/>
    </source>
</evidence>
<dbReference type="Gene3D" id="3.30.1230.10">
    <property type="entry name" value="YlxR-like"/>
    <property type="match status" value="1"/>
</dbReference>
<dbReference type="RefSeq" id="WP_212528272.1">
    <property type="nucleotide sequence ID" value="NZ_JAGSOG010000038.1"/>
</dbReference>
<evidence type="ECO:0000259" key="1">
    <source>
        <dbReference type="Pfam" id="PF04296"/>
    </source>
</evidence>
<keyword evidence="3" id="KW-1185">Reference proteome</keyword>
<reference evidence="2" key="1">
    <citation type="submission" date="2021-04" db="EMBL/GenBank/DDBJ databases">
        <title>Genome based classification of Actinospica acidithermotolerans sp. nov., an actinobacterium isolated from an Indonesian hot spring.</title>
        <authorList>
            <person name="Kusuma A.B."/>
            <person name="Putra K.E."/>
            <person name="Nafisah S."/>
            <person name="Loh J."/>
            <person name="Nouioui I."/>
            <person name="Goodfellow M."/>
        </authorList>
    </citation>
    <scope>NUCLEOTIDE SEQUENCE</scope>
    <source>
        <strain evidence="2">CSCA 57</strain>
    </source>
</reference>
<dbReference type="InterPro" id="IPR007393">
    <property type="entry name" value="YlxR_dom"/>
</dbReference>
<dbReference type="InterPro" id="IPR035931">
    <property type="entry name" value="YlxR-like_sf"/>
</dbReference>